<dbReference type="PANTHER" id="PTHR30482">
    <property type="entry name" value="HIGH-AFFINITY BRANCHED-CHAIN AMINO ACID TRANSPORT SYSTEM PERMEASE"/>
    <property type="match status" value="1"/>
</dbReference>
<feature type="transmembrane region" description="Helical" evidence="6">
    <location>
        <begin position="171"/>
        <end position="189"/>
    </location>
</feature>
<sequence length="358" mass="39068">MQVLFKTSYDQDIDHLVDRGERIRVSLAVLLALVAPLLLGSYFLGELSIFLVYILAGLGLMLLTGFTGQVSFGHAAFLGIGAYAHSVFLGQGVPFLLSLPLAALLAGVLGAALGRAVSRMHGFYLAIATLAFVILIETAIGEWTPVTGGHMGLQVPPMVIFGHELYEAWEQYYLILAVVVFCIWGVANLRRSPTGRRMIAVRDSETSARSLGVDIARTRILAFFLSAAITGLAGGLMAHLLFFLAPEAFGIPESLKLLLMVIVGGLGTITGAIFGAVFVTVLPNVIGLLREVLPPAIAEAAGLEQFLFGLIIAAFIVFEPEGLYGRWRKLRLFLETYPYYKRATFVRQKRYLKTERFR</sequence>
<keyword evidence="3 6" id="KW-0812">Transmembrane</keyword>
<name>A0ABV9KI78_9RHOB</name>
<feature type="transmembrane region" description="Helical" evidence="6">
    <location>
        <begin position="25"/>
        <end position="44"/>
    </location>
</feature>
<dbReference type="RefSeq" id="WP_380718087.1">
    <property type="nucleotide sequence ID" value="NZ_JBHSGI010000016.1"/>
</dbReference>
<dbReference type="Proteomes" id="UP001595973">
    <property type="component" value="Unassembled WGS sequence"/>
</dbReference>
<comment type="caution">
    <text evidence="7">The sequence shown here is derived from an EMBL/GenBank/DDBJ whole genome shotgun (WGS) entry which is preliminary data.</text>
</comment>
<keyword evidence="5 6" id="KW-0472">Membrane</keyword>
<dbReference type="EMBL" id="JBHSGI010000016">
    <property type="protein sequence ID" value="MFC4669654.1"/>
    <property type="molecule type" value="Genomic_DNA"/>
</dbReference>
<evidence type="ECO:0000313" key="7">
    <source>
        <dbReference type="EMBL" id="MFC4669654.1"/>
    </source>
</evidence>
<dbReference type="Pfam" id="PF02653">
    <property type="entry name" value="BPD_transp_2"/>
    <property type="match status" value="1"/>
</dbReference>
<feature type="transmembrane region" description="Helical" evidence="6">
    <location>
        <begin position="220"/>
        <end position="245"/>
    </location>
</feature>
<evidence type="ECO:0000256" key="6">
    <source>
        <dbReference type="SAM" id="Phobius"/>
    </source>
</evidence>
<evidence type="ECO:0000256" key="5">
    <source>
        <dbReference type="ARBA" id="ARBA00023136"/>
    </source>
</evidence>
<keyword evidence="2" id="KW-1003">Cell membrane</keyword>
<evidence type="ECO:0000256" key="3">
    <source>
        <dbReference type="ARBA" id="ARBA00022692"/>
    </source>
</evidence>
<dbReference type="PANTHER" id="PTHR30482:SF20">
    <property type="entry name" value="HIGH-AFFINITY BRANCHED-CHAIN AMINO ACID TRANSPORT SYSTEM PERMEASE PROTEIN LIVM"/>
    <property type="match status" value="1"/>
</dbReference>
<comment type="subcellular location">
    <subcellularLocation>
        <location evidence="1">Cell membrane</location>
        <topology evidence="1">Multi-pass membrane protein</topology>
    </subcellularLocation>
</comment>
<protein>
    <submittedName>
        <fullName evidence="7">Branched-chain amino acid ABC transporter permease</fullName>
    </submittedName>
</protein>
<reference evidence="8" key="1">
    <citation type="journal article" date="2019" name="Int. J. Syst. Evol. Microbiol.">
        <title>The Global Catalogue of Microorganisms (GCM) 10K type strain sequencing project: providing services to taxonomists for standard genome sequencing and annotation.</title>
        <authorList>
            <consortium name="The Broad Institute Genomics Platform"/>
            <consortium name="The Broad Institute Genome Sequencing Center for Infectious Disease"/>
            <person name="Wu L."/>
            <person name="Ma J."/>
        </authorList>
    </citation>
    <scope>NUCLEOTIDE SEQUENCE [LARGE SCALE GENOMIC DNA]</scope>
    <source>
        <strain evidence="8">CGMCC 4.7283</strain>
    </source>
</reference>
<evidence type="ECO:0000313" key="8">
    <source>
        <dbReference type="Proteomes" id="UP001595973"/>
    </source>
</evidence>
<proteinExistence type="predicted"/>
<gene>
    <name evidence="7" type="ORF">ACFO5X_13910</name>
</gene>
<evidence type="ECO:0000256" key="4">
    <source>
        <dbReference type="ARBA" id="ARBA00022989"/>
    </source>
</evidence>
<evidence type="ECO:0000256" key="2">
    <source>
        <dbReference type="ARBA" id="ARBA00022475"/>
    </source>
</evidence>
<keyword evidence="4 6" id="KW-1133">Transmembrane helix</keyword>
<accession>A0ABV9KI78</accession>
<feature type="transmembrane region" description="Helical" evidence="6">
    <location>
        <begin position="257"/>
        <end position="285"/>
    </location>
</feature>
<feature type="transmembrane region" description="Helical" evidence="6">
    <location>
        <begin position="123"/>
        <end position="141"/>
    </location>
</feature>
<evidence type="ECO:0000256" key="1">
    <source>
        <dbReference type="ARBA" id="ARBA00004651"/>
    </source>
</evidence>
<dbReference type="InterPro" id="IPR043428">
    <property type="entry name" value="LivM-like"/>
</dbReference>
<keyword evidence="8" id="KW-1185">Reference proteome</keyword>
<organism evidence="7 8">
    <name type="scientific">Seohaeicola nanhaiensis</name>
    <dbReference type="NCBI Taxonomy" id="1387282"/>
    <lineage>
        <taxon>Bacteria</taxon>
        <taxon>Pseudomonadati</taxon>
        <taxon>Pseudomonadota</taxon>
        <taxon>Alphaproteobacteria</taxon>
        <taxon>Rhodobacterales</taxon>
        <taxon>Roseobacteraceae</taxon>
        <taxon>Seohaeicola</taxon>
    </lineage>
</organism>
<dbReference type="InterPro" id="IPR001851">
    <property type="entry name" value="ABC_transp_permease"/>
</dbReference>
<feature type="transmembrane region" description="Helical" evidence="6">
    <location>
        <begin position="50"/>
        <end position="68"/>
    </location>
</feature>
<dbReference type="CDD" id="cd06581">
    <property type="entry name" value="TM_PBP1_LivM_like"/>
    <property type="match status" value="1"/>
</dbReference>